<accession>A0A015KDE5</accession>
<dbReference type="Gene3D" id="2.60.40.1630">
    <property type="entry name" value="bacillus anthracis domain"/>
    <property type="match status" value="1"/>
</dbReference>
<proteinExistence type="predicted"/>
<feature type="domain" description="DUF4179" evidence="1">
    <location>
        <begin position="15"/>
        <end position="97"/>
    </location>
</feature>
<protein>
    <recommendedName>
        <fullName evidence="1">DUF4179 domain-containing protein</fullName>
    </recommendedName>
</protein>
<organism evidence="2 3">
    <name type="scientific">Rhizophagus irregularis (strain DAOM 197198w)</name>
    <name type="common">Glomus intraradices</name>
    <dbReference type="NCBI Taxonomy" id="1432141"/>
    <lineage>
        <taxon>Eukaryota</taxon>
        <taxon>Fungi</taxon>
        <taxon>Fungi incertae sedis</taxon>
        <taxon>Mucoromycota</taxon>
        <taxon>Glomeromycotina</taxon>
        <taxon>Glomeromycetes</taxon>
        <taxon>Glomerales</taxon>
        <taxon>Glomeraceae</taxon>
        <taxon>Rhizophagus</taxon>
    </lineage>
</organism>
<gene>
    <name evidence="2" type="ORF">RirG_002300</name>
</gene>
<dbReference type="Proteomes" id="UP000022910">
    <property type="component" value="Unassembled WGS sequence"/>
</dbReference>
<dbReference type="Pfam" id="PF13786">
    <property type="entry name" value="DUF4179"/>
    <property type="match status" value="1"/>
</dbReference>
<dbReference type="HOGENOM" id="CLU_1525984_0_0_1"/>
<keyword evidence="3" id="KW-1185">Reference proteome</keyword>
<sequence>MVKKVRGVQMKRFITTGVIALGLLTTIVFASANEKPPSHNEIFTKFGSQFNKQELIVAGKQEKTTKIEKTIADQGIVLTVNGLYKNKKSIFLAYTINTKKEFDYNTSAFWSKPNVYINKKEVNHGGLEDLKVSDDKYIGIIEVNPEGRLPSNANIKFTIHEIFETKGNWTIEFPLK</sequence>
<dbReference type="EMBL" id="JEMT01001363">
    <property type="protein sequence ID" value="EXX79792.1"/>
    <property type="molecule type" value="Genomic_DNA"/>
</dbReference>
<comment type="caution">
    <text evidence="2">The sequence shown here is derived from an EMBL/GenBank/DDBJ whole genome shotgun (WGS) entry which is preliminary data.</text>
</comment>
<evidence type="ECO:0000259" key="1">
    <source>
        <dbReference type="Pfam" id="PF13786"/>
    </source>
</evidence>
<name>A0A015KDE5_RHIIW</name>
<evidence type="ECO:0000313" key="3">
    <source>
        <dbReference type="Proteomes" id="UP000022910"/>
    </source>
</evidence>
<dbReference type="AlphaFoldDB" id="A0A015KDE5"/>
<dbReference type="InterPro" id="IPR025436">
    <property type="entry name" value="DUF4179"/>
</dbReference>
<evidence type="ECO:0000313" key="2">
    <source>
        <dbReference type="EMBL" id="EXX79792.1"/>
    </source>
</evidence>
<reference evidence="2 3" key="1">
    <citation type="submission" date="2014-02" db="EMBL/GenBank/DDBJ databases">
        <title>Single nucleus genome sequencing reveals high similarity among nuclei of an endomycorrhizal fungus.</title>
        <authorList>
            <person name="Lin K."/>
            <person name="Geurts R."/>
            <person name="Zhang Z."/>
            <person name="Limpens E."/>
            <person name="Saunders D.G."/>
            <person name="Mu D."/>
            <person name="Pang E."/>
            <person name="Cao H."/>
            <person name="Cha H."/>
            <person name="Lin T."/>
            <person name="Zhou Q."/>
            <person name="Shang Y."/>
            <person name="Li Y."/>
            <person name="Ivanov S."/>
            <person name="Sharma T."/>
            <person name="Velzen R.V."/>
            <person name="Ruijter N.D."/>
            <person name="Aanen D.K."/>
            <person name="Win J."/>
            <person name="Kamoun S."/>
            <person name="Bisseling T."/>
            <person name="Huang S."/>
        </authorList>
    </citation>
    <scope>NUCLEOTIDE SEQUENCE [LARGE SCALE GENOMIC DNA]</scope>
    <source>
        <strain evidence="3">DAOM197198w</strain>
    </source>
</reference>